<dbReference type="AlphaFoldDB" id="A0A246FCG7"/>
<keyword evidence="1" id="KW-0472">Membrane</keyword>
<evidence type="ECO:0000313" key="2">
    <source>
        <dbReference type="EMBL" id="OWP52009.1"/>
    </source>
</evidence>
<dbReference type="Proteomes" id="UP000198145">
    <property type="component" value="Unassembled WGS sequence"/>
</dbReference>
<dbReference type="EMBL" id="NJBA01000002">
    <property type="protein sequence ID" value="OWP52009.1"/>
    <property type="molecule type" value="Genomic_DNA"/>
</dbReference>
<feature type="transmembrane region" description="Helical" evidence="1">
    <location>
        <begin position="7"/>
        <end position="26"/>
    </location>
</feature>
<evidence type="ECO:0000256" key="1">
    <source>
        <dbReference type="SAM" id="Phobius"/>
    </source>
</evidence>
<comment type="caution">
    <text evidence="2">The sequence shown here is derived from an EMBL/GenBank/DDBJ whole genome shotgun (WGS) entry which is preliminary data.</text>
</comment>
<gene>
    <name evidence="2" type="ORF">CEG18_07065</name>
</gene>
<organism evidence="2 3">
    <name type="scientific">Pseudomonas nitroreducens</name>
    <dbReference type="NCBI Taxonomy" id="46680"/>
    <lineage>
        <taxon>Bacteria</taxon>
        <taxon>Pseudomonadati</taxon>
        <taxon>Pseudomonadota</taxon>
        <taxon>Gammaproteobacteria</taxon>
        <taxon>Pseudomonadales</taxon>
        <taxon>Pseudomonadaceae</taxon>
        <taxon>Pseudomonas</taxon>
    </lineage>
</organism>
<sequence>MLKFIKTTIAGGLLFILPLVLVVVLIEKAIHLLSGPLQKVLPLFDGFGVAAATSVTLVAIIALAAICFLAGLIARTRLATRGLQTLEDRILGNLPGYQLLKDATARFAGLEQIEGARVGMVNEGGGFRLGLILESQGDWVLLYLPDGGPAGGTAGEVRALPAAEVTLTDIPWLSLVACLRRGGRGTLELAARHLDVNSLRAPSSE</sequence>
<evidence type="ECO:0008006" key="4">
    <source>
        <dbReference type="Google" id="ProtNLM"/>
    </source>
</evidence>
<dbReference type="RefSeq" id="WP_088416854.1">
    <property type="nucleotide sequence ID" value="NZ_NJBA01000002.1"/>
</dbReference>
<evidence type="ECO:0000313" key="3">
    <source>
        <dbReference type="Proteomes" id="UP000198145"/>
    </source>
</evidence>
<keyword evidence="1" id="KW-1133">Transmembrane helix</keyword>
<name>A0A246FCG7_PSENT</name>
<proteinExistence type="predicted"/>
<reference evidence="2 3" key="1">
    <citation type="submission" date="2017-06" db="EMBL/GenBank/DDBJ databases">
        <title>Draft genome of Pseudomonas nitroreducens DF05.</title>
        <authorList>
            <person name="Iyer R."/>
        </authorList>
    </citation>
    <scope>NUCLEOTIDE SEQUENCE [LARGE SCALE GENOMIC DNA]</scope>
    <source>
        <strain evidence="2 3">DF05</strain>
    </source>
</reference>
<feature type="transmembrane region" description="Helical" evidence="1">
    <location>
        <begin position="46"/>
        <end position="74"/>
    </location>
</feature>
<accession>A0A246FCG7</accession>
<keyword evidence="1" id="KW-0812">Transmembrane</keyword>
<protein>
    <recommendedName>
        <fullName evidence="4">DUF502 domain-containing protein</fullName>
    </recommendedName>
</protein>